<name>A0ABW2CFY2_9ACTN</name>
<proteinExistence type="predicted"/>
<gene>
    <name evidence="2" type="ORF">ACFQKB_12115</name>
</gene>
<accession>A0ABW2CFY2</accession>
<dbReference type="EMBL" id="JBHSXS010000005">
    <property type="protein sequence ID" value="MFC6880507.1"/>
    <property type="molecule type" value="Genomic_DNA"/>
</dbReference>
<evidence type="ECO:0000313" key="2">
    <source>
        <dbReference type="EMBL" id="MFC6880507.1"/>
    </source>
</evidence>
<dbReference type="Proteomes" id="UP001596380">
    <property type="component" value="Unassembled WGS sequence"/>
</dbReference>
<organism evidence="2 3">
    <name type="scientific">Actinomadura yumaensis</name>
    <dbReference type="NCBI Taxonomy" id="111807"/>
    <lineage>
        <taxon>Bacteria</taxon>
        <taxon>Bacillati</taxon>
        <taxon>Actinomycetota</taxon>
        <taxon>Actinomycetes</taxon>
        <taxon>Streptosporangiales</taxon>
        <taxon>Thermomonosporaceae</taxon>
        <taxon>Actinomadura</taxon>
    </lineage>
</organism>
<keyword evidence="3" id="KW-1185">Reference proteome</keyword>
<protein>
    <submittedName>
        <fullName evidence="2">DUF6243 family protein</fullName>
    </submittedName>
</protein>
<dbReference type="RefSeq" id="WP_164717132.1">
    <property type="nucleotide sequence ID" value="NZ_JBHSXE010000001.1"/>
</dbReference>
<reference evidence="3" key="1">
    <citation type="journal article" date="2019" name="Int. J. Syst. Evol. Microbiol.">
        <title>The Global Catalogue of Microorganisms (GCM) 10K type strain sequencing project: providing services to taxonomists for standard genome sequencing and annotation.</title>
        <authorList>
            <consortium name="The Broad Institute Genomics Platform"/>
            <consortium name="The Broad Institute Genome Sequencing Center for Infectious Disease"/>
            <person name="Wu L."/>
            <person name="Ma J."/>
        </authorList>
    </citation>
    <scope>NUCLEOTIDE SEQUENCE [LARGE SCALE GENOMIC DNA]</scope>
    <source>
        <strain evidence="3">JCM 3369</strain>
    </source>
</reference>
<dbReference type="Pfam" id="PF19756">
    <property type="entry name" value="DUF6243"/>
    <property type="match status" value="1"/>
</dbReference>
<dbReference type="InterPro" id="IPR046210">
    <property type="entry name" value="DUF6243"/>
</dbReference>
<comment type="caution">
    <text evidence="2">The sequence shown here is derived from an EMBL/GenBank/DDBJ whole genome shotgun (WGS) entry which is preliminary data.</text>
</comment>
<evidence type="ECO:0000313" key="3">
    <source>
        <dbReference type="Proteomes" id="UP001596380"/>
    </source>
</evidence>
<evidence type="ECO:0000256" key="1">
    <source>
        <dbReference type="SAM" id="MobiDB-lite"/>
    </source>
</evidence>
<feature type="region of interest" description="Disordered" evidence="1">
    <location>
        <begin position="1"/>
        <end position="84"/>
    </location>
</feature>
<sequence length="84" mass="9120">MSKRRNGLLGVGGQRQSIPRNQLRGGRGSTGTSGNDPLAQKKELLRKMRERSEDRVNGEDLEERTTGEVSAGAPEGRVTAAEEE</sequence>
<feature type="compositionally biased region" description="Basic and acidic residues" evidence="1">
    <location>
        <begin position="39"/>
        <end position="66"/>
    </location>
</feature>